<evidence type="ECO:0000313" key="2">
    <source>
        <dbReference type="EMBL" id="SMX66680.1"/>
    </source>
</evidence>
<dbReference type="GO" id="GO:0004803">
    <property type="term" value="F:transposase activity"/>
    <property type="evidence" value="ECO:0007669"/>
    <property type="project" value="InterPro"/>
</dbReference>
<proteinExistence type="predicted"/>
<dbReference type="Proteomes" id="UP000234382">
    <property type="component" value="Unassembled WGS sequence"/>
</dbReference>
<dbReference type="InterPro" id="IPR002525">
    <property type="entry name" value="Transp_IS110-like_N"/>
</dbReference>
<dbReference type="AlphaFoldDB" id="A0A2H1HUZ6"/>
<dbReference type="GO" id="GO:0006313">
    <property type="term" value="P:DNA transposition"/>
    <property type="evidence" value="ECO:0007669"/>
    <property type="project" value="InterPro"/>
</dbReference>
<dbReference type="Pfam" id="PF01548">
    <property type="entry name" value="DEDD_Tnp_IS110"/>
    <property type="match status" value="1"/>
</dbReference>
<name>A0A2H1HUZ6_9MICO</name>
<protein>
    <submittedName>
        <fullName evidence="2">Transposase</fullName>
    </submittedName>
</protein>
<evidence type="ECO:0000313" key="3">
    <source>
        <dbReference type="Proteomes" id="UP000234382"/>
    </source>
</evidence>
<evidence type="ECO:0000259" key="1">
    <source>
        <dbReference type="Pfam" id="PF01548"/>
    </source>
</evidence>
<gene>
    <name evidence="2" type="ORF">BI49514_00313</name>
</gene>
<reference evidence="3" key="1">
    <citation type="submission" date="2017-03" db="EMBL/GenBank/DDBJ databases">
        <authorList>
            <person name="Monnet C."/>
        </authorList>
    </citation>
    <scope>NUCLEOTIDE SEQUENCE [LARGE SCALE GENOMIC DNA]</scope>
    <source>
        <strain evidence="3">ATCC 49514</strain>
    </source>
</reference>
<dbReference type="GO" id="GO:0003677">
    <property type="term" value="F:DNA binding"/>
    <property type="evidence" value="ECO:0007669"/>
    <property type="project" value="InterPro"/>
</dbReference>
<dbReference type="EMBL" id="FXYX01000001">
    <property type="protein sequence ID" value="SMX66680.1"/>
    <property type="molecule type" value="Genomic_DNA"/>
</dbReference>
<keyword evidence="3" id="KW-1185">Reference proteome</keyword>
<feature type="domain" description="Transposase IS110-like N-terminal" evidence="1">
    <location>
        <begin position="9"/>
        <end position="130"/>
    </location>
</feature>
<organism evidence="2 3">
    <name type="scientific">Brevibacterium iodinum ATCC 49514</name>
    <dbReference type="NCBI Taxonomy" id="1255616"/>
    <lineage>
        <taxon>Bacteria</taxon>
        <taxon>Bacillati</taxon>
        <taxon>Actinomycetota</taxon>
        <taxon>Actinomycetes</taxon>
        <taxon>Micrococcales</taxon>
        <taxon>Brevibacteriaceae</taxon>
        <taxon>Brevibacterium</taxon>
    </lineage>
</organism>
<sequence>MNTEYDVRLGLDVGRTSHHGCGLVPAGERVFDHELSQDDYGRVLVIVDQPNTIGALPVAVARDCGAVIAYLPGLAMRKAADLYPGQAKTDARDAFIIADTARTMPHTLRFVDRESDVLANLKVLAGTDEDPALAKGPVSPVERCLR</sequence>
<accession>A0A2H1HUZ6</accession>